<dbReference type="NCBIfam" id="NF033727">
    <property type="entry name" value="chaperon_ArsD"/>
    <property type="match status" value="1"/>
</dbReference>
<comment type="caution">
    <text evidence="2">The sequence shown here is derived from an EMBL/GenBank/DDBJ whole genome shotgun (WGS) entry which is preliminary data.</text>
</comment>
<evidence type="ECO:0000313" key="3">
    <source>
        <dbReference type="Proteomes" id="UP001575105"/>
    </source>
</evidence>
<dbReference type="InterPro" id="IPR029032">
    <property type="entry name" value="AhpD-like"/>
</dbReference>
<feature type="domain" description="Carboxymuconolactone decarboxylase-like" evidence="1">
    <location>
        <begin position="117"/>
        <end position="163"/>
    </location>
</feature>
<dbReference type="EMBL" id="JBGUBD010000005">
    <property type="protein sequence ID" value="MFA9478729.1"/>
    <property type="molecule type" value="Genomic_DNA"/>
</dbReference>
<name>A0ABV4U550_9BACT</name>
<gene>
    <name evidence="2" type="primary">arsD</name>
    <name evidence="2" type="ORF">ACERK3_10515</name>
</gene>
<dbReference type="NCBIfam" id="TIGR00778">
    <property type="entry name" value="ahpD_dom"/>
    <property type="match status" value="1"/>
</dbReference>
<proteinExistence type="predicted"/>
<keyword evidence="3" id="KW-1185">Reference proteome</keyword>
<dbReference type="InterPro" id="IPR003779">
    <property type="entry name" value="CMD-like"/>
</dbReference>
<evidence type="ECO:0000259" key="1">
    <source>
        <dbReference type="Pfam" id="PF02627"/>
    </source>
</evidence>
<protein>
    <submittedName>
        <fullName evidence="2">Arsenite efflux transporter metallochaperone ArsD</fullName>
    </submittedName>
</protein>
<evidence type="ECO:0000313" key="2">
    <source>
        <dbReference type="EMBL" id="MFA9478729.1"/>
    </source>
</evidence>
<dbReference type="InterPro" id="IPR004675">
    <property type="entry name" value="AhpD_core"/>
</dbReference>
<reference evidence="2 3" key="1">
    <citation type="submission" date="2024-08" db="EMBL/GenBank/DDBJ databases">
        <title>Whole-genome sequencing of halo(alkali)philic microorganisms from hypersaline lakes.</title>
        <authorList>
            <person name="Sorokin D.Y."/>
            <person name="Merkel A.Y."/>
            <person name="Messina E."/>
            <person name="Yakimov M."/>
        </authorList>
    </citation>
    <scope>NUCLEOTIDE SEQUENCE [LARGE SCALE GENOMIC DNA]</scope>
    <source>
        <strain evidence="2 3">AB-hyl4</strain>
    </source>
</reference>
<dbReference type="Proteomes" id="UP001575105">
    <property type="component" value="Unassembled WGS sequence"/>
</dbReference>
<dbReference type="Gene3D" id="1.20.1290.10">
    <property type="entry name" value="AhpD-like"/>
    <property type="match status" value="1"/>
</dbReference>
<dbReference type="Gene3D" id="3.40.30.10">
    <property type="entry name" value="Glutaredoxin"/>
    <property type="match status" value="1"/>
</dbReference>
<dbReference type="SUPFAM" id="SSF69118">
    <property type="entry name" value="AhpD-like"/>
    <property type="match status" value="1"/>
</dbReference>
<dbReference type="InterPro" id="IPR010712">
    <property type="entry name" value="Arsenical-R_ArsD"/>
</dbReference>
<dbReference type="Pfam" id="PF02627">
    <property type="entry name" value="CMD"/>
    <property type="match status" value="1"/>
</dbReference>
<organism evidence="2 3">
    <name type="scientific">Natronomicrosphaera hydrolytica</name>
    <dbReference type="NCBI Taxonomy" id="3242702"/>
    <lineage>
        <taxon>Bacteria</taxon>
        <taxon>Pseudomonadati</taxon>
        <taxon>Planctomycetota</taxon>
        <taxon>Phycisphaerae</taxon>
        <taxon>Phycisphaerales</taxon>
        <taxon>Phycisphaeraceae</taxon>
        <taxon>Natronomicrosphaera</taxon>
    </lineage>
</organism>
<accession>A0ABV4U550</accession>
<sequence>MPTIEVFDPPMCCSTGVCGTDPNPMLARFSSDLEWLKQQGAEVRRYNMAQEPTAFTENPAVKKLLDETDGDGLPAVLVNGTLVSQGSYPERDALAELAGLNGATQAKAATQQTAQGESLMTPAVDELVAIAASVAGNCEACFEYHHEQARKLGVSEQDMLRAFNLGLRIKQVPHQSLMRTAQKALMPEEAAANEGGCCGGGGGGGGSSCC</sequence>
<dbReference type="RefSeq" id="WP_425345655.1">
    <property type="nucleotide sequence ID" value="NZ_JBGUBD010000005.1"/>
</dbReference>
<dbReference type="Pfam" id="PF06953">
    <property type="entry name" value="ArsD"/>
    <property type="match status" value="1"/>
</dbReference>